<dbReference type="PANTHER" id="PTHR21660:SF1">
    <property type="entry name" value="ACYL-COENZYME A THIOESTERASE 13"/>
    <property type="match status" value="1"/>
</dbReference>
<reference evidence="2" key="1">
    <citation type="submission" date="2019-06" db="EMBL/GenBank/DDBJ databases">
        <authorList>
            <person name="Zheng W."/>
        </authorList>
    </citation>
    <scope>NUCLEOTIDE SEQUENCE</scope>
    <source>
        <strain evidence="2">QDHG01</strain>
    </source>
</reference>
<comment type="caution">
    <text evidence="2">The sequence shown here is derived from an EMBL/GenBank/DDBJ whole genome shotgun (WGS) entry which is preliminary data.</text>
</comment>
<accession>A0A8J8NIQ6</accession>
<keyword evidence="3" id="KW-1185">Reference proteome</keyword>
<dbReference type="InterPro" id="IPR039298">
    <property type="entry name" value="ACOT13"/>
</dbReference>
<sequence length="166" mass="18743">MQKGQVQYDVETVKRDILSFLKLHEDAYKNGKSVWDTLLSQYVTLDKVEVCVGHPGNVSFRVRIPHEMRNLYQVSMHAGAVCTLVDYCSGAAVTGFDAQNQHISVKLQQDYLSRVMMDREYIVSVIVQKVGKKLAFSQTFIIDALTQEIVVSASHTIAVVKETYKL</sequence>
<keyword evidence="1" id="KW-0378">Hydrolase</keyword>
<organism evidence="2 3">
    <name type="scientific">Halteria grandinella</name>
    <dbReference type="NCBI Taxonomy" id="5974"/>
    <lineage>
        <taxon>Eukaryota</taxon>
        <taxon>Sar</taxon>
        <taxon>Alveolata</taxon>
        <taxon>Ciliophora</taxon>
        <taxon>Intramacronucleata</taxon>
        <taxon>Spirotrichea</taxon>
        <taxon>Stichotrichia</taxon>
        <taxon>Sporadotrichida</taxon>
        <taxon>Halteriidae</taxon>
        <taxon>Halteria</taxon>
    </lineage>
</organism>
<dbReference type="CDD" id="cd03443">
    <property type="entry name" value="PaaI_thioesterase"/>
    <property type="match status" value="1"/>
</dbReference>
<dbReference type="OrthoDB" id="46529at2759"/>
<evidence type="ECO:0000313" key="2">
    <source>
        <dbReference type="EMBL" id="TNV75266.1"/>
    </source>
</evidence>
<dbReference type="Proteomes" id="UP000785679">
    <property type="component" value="Unassembled WGS sequence"/>
</dbReference>
<evidence type="ECO:0000256" key="1">
    <source>
        <dbReference type="ARBA" id="ARBA00022801"/>
    </source>
</evidence>
<protein>
    <recommendedName>
        <fullName evidence="4">Thioesterase domain-containing protein</fullName>
    </recommendedName>
</protein>
<dbReference type="PANTHER" id="PTHR21660">
    <property type="entry name" value="THIOESTERASE SUPERFAMILY MEMBER-RELATED"/>
    <property type="match status" value="1"/>
</dbReference>
<dbReference type="Gene3D" id="3.10.129.10">
    <property type="entry name" value="Hotdog Thioesterase"/>
    <property type="match status" value="1"/>
</dbReference>
<name>A0A8J8NIQ6_HALGN</name>
<dbReference type="EMBL" id="RRYP01015971">
    <property type="protein sequence ID" value="TNV75266.1"/>
    <property type="molecule type" value="Genomic_DNA"/>
</dbReference>
<evidence type="ECO:0008006" key="4">
    <source>
        <dbReference type="Google" id="ProtNLM"/>
    </source>
</evidence>
<dbReference type="SUPFAM" id="SSF54637">
    <property type="entry name" value="Thioesterase/thiol ester dehydrase-isomerase"/>
    <property type="match status" value="1"/>
</dbReference>
<evidence type="ECO:0000313" key="3">
    <source>
        <dbReference type="Proteomes" id="UP000785679"/>
    </source>
</evidence>
<dbReference type="AlphaFoldDB" id="A0A8J8NIQ6"/>
<dbReference type="GO" id="GO:0047617">
    <property type="term" value="F:fatty acyl-CoA hydrolase activity"/>
    <property type="evidence" value="ECO:0007669"/>
    <property type="project" value="InterPro"/>
</dbReference>
<proteinExistence type="predicted"/>
<gene>
    <name evidence="2" type="ORF">FGO68_gene8306</name>
</gene>
<dbReference type="InterPro" id="IPR029069">
    <property type="entry name" value="HotDog_dom_sf"/>
</dbReference>